<evidence type="ECO:0000313" key="1">
    <source>
        <dbReference type="EMBL" id="QDV24526.1"/>
    </source>
</evidence>
<gene>
    <name evidence="1" type="ORF">Q31a_28440</name>
</gene>
<dbReference type="Proteomes" id="UP000318017">
    <property type="component" value="Chromosome"/>
</dbReference>
<reference evidence="1 2" key="1">
    <citation type="submission" date="2019-02" db="EMBL/GenBank/DDBJ databases">
        <title>Deep-cultivation of Planctomycetes and their phenomic and genomic characterization uncovers novel biology.</title>
        <authorList>
            <person name="Wiegand S."/>
            <person name="Jogler M."/>
            <person name="Boedeker C."/>
            <person name="Pinto D."/>
            <person name="Vollmers J."/>
            <person name="Rivas-Marin E."/>
            <person name="Kohn T."/>
            <person name="Peeters S.H."/>
            <person name="Heuer A."/>
            <person name="Rast P."/>
            <person name="Oberbeckmann S."/>
            <person name="Bunk B."/>
            <person name="Jeske O."/>
            <person name="Meyerdierks A."/>
            <person name="Storesund J.E."/>
            <person name="Kallscheuer N."/>
            <person name="Luecker S."/>
            <person name="Lage O.M."/>
            <person name="Pohl T."/>
            <person name="Merkel B.J."/>
            <person name="Hornburger P."/>
            <person name="Mueller R.-W."/>
            <person name="Bruemmer F."/>
            <person name="Labrenz M."/>
            <person name="Spormann A.M."/>
            <person name="Op den Camp H."/>
            <person name="Overmann J."/>
            <person name="Amann R."/>
            <person name="Jetten M.S.M."/>
            <person name="Mascher T."/>
            <person name="Medema M.H."/>
            <person name="Devos D.P."/>
            <person name="Kaster A.-K."/>
            <person name="Ovreas L."/>
            <person name="Rohde M."/>
            <person name="Galperin M.Y."/>
            <person name="Jogler C."/>
        </authorList>
    </citation>
    <scope>NUCLEOTIDE SEQUENCE [LARGE SCALE GENOMIC DNA]</scope>
    <source>
        <strain evidence="1 2">Q31a</strain>
    </source>
</reference>
<dbReference type="AlphaFoldDB" id="A0A518G7F8"/>
<evidence type="ECO:0000313" key="2">
    <source>
        <dbReference type="Proteomes" id="UP000318017"/>
    </source>
</evidence>
<dbReference type="KEGG" id="ahel:Q31a_28440"/>
<dbReference type="EMBL" id="CP036298">
    <property type="protein sequence ID" value="QDV24526.1"/>
    <property type="molecule type" value="Genomic_DNA"/>
</dbReference>
<keyword evidence="2" id="KW-1185">Reference proteome</keyword>
<organism evidence="1 2">
    <name type="scientific">Aureliella helgolandensis</name>
    <dbReference type="NCBI Taxonomy" id="2527968"/>
    <lineage>
        <taxon>Bacteria</taxon>
        <taxon>Pseudomonadati</taxon>
        <taxon>Planctomycetota</taxon>
        <taxon>Planctomycetia</taxon>
        <taxon>Pirellulales</taxon>
        <taxon>Pirellulaceae</taxon>
        <taxon>Aureliella</taxon>
    </lineage>
</organism>
<protein>
    <submittedName>
        <fullName evidence="1">Uncharacterized protein</fullName>
    </submittedName>
</protein>
<proteinExistence type="predicted"/>
<name>A0A518G7F8_9BACT</name>
<accession>A0A518G7F8</accession>
<sequence length="44" mass="4960">MLDLNRSIADQTDMPHRVPSILRTDGFTAPISAESTVHENLVYF</sequence>